<dbReference type="GO" id="GO:0006412">
    <property type="term" value="P:translation"/>
    <property type="evidence" value="ECO:0007669"/>
    <property type="project" value="UniProtKB-UniRule"/>
</dbReference>
<keyword evidence="1" id="KW-0547">Nucleotide-binding</keyword>
<dbReference type="PANTHER" id="PTHR15004">
    <property type="entry name" value="GLUTAMYL-TRNA(GLN) AMIDOTRANSFERASE SUBUNIT C, MITOCHONDRIAL"/>
    <property type="match status" value="1"/>
</dbReference>
<dbReference type="SUPFAM" id="SSF141000">
    <property type="entry name" value="Glu-tRNAGln amidotransferase C subunit"/>
    <property type="match status" value="1"/>
</dbReference>
<dbReference type="HAMAP" id="MF_00122">
    <property type="entry name" value="GatC"/>
    <property type="match status" value="1"/>
</dbReference>
<dbReference type="PANTHER" id="PTHR15004:SF0">
    <property type="entry name" value="GLUTAMYL-TRNA(GLN) AMIDOTRANSFERASE SUBUNIT C, MITOCHONDRIAL"/>
    <property type="match status" value="1"/>
</dbReference>
<evidence type="ECO:0000313" key="3">
    <source>
        <dbReference type="Proteomes" id="UP000036908"/>
    </source>
</evidence>
<keyword evidence="1" id="KW-0436">Ligase</keyword>
<dbReference type="Proteomes" id="UP000036908">
    <property type="component" value="Unassembled WGS sequence"/>
</dbReference>
<dbReference type="GO" id="GO:0070681">
    <property type="term" value="P:glutaminyl-tRNAGln biosynthesis via transamidation"/>
    <property type="evidence" value="ECO:0007669"/>
    <property type="project" value="TreeGrafter"/>
</dbReference>
<comment type="function">
    <text evidence="1">Allows the formation of correctly charged Asn-tRNA(Asn) or Gln-tRNA(Gln) through the transamidation of misacylated Asp-tRNA(Asn) or Glu-tRNA(Gln) in organisms which lack either or both of asparaginyl-tRNA or glutaminyl-tRNA synthetases. The reaction takes place in the presence of glutamine and ATP through an activated phospho-Asp-tRNA(Asn) or phospho-Glu-tRNA(Gln).</text>
</comment>
<comment type="caution">
    <text evidence="2">The sequence shown here is derived from an EMBL/GenBank/DDBJ whole genome shotgun (WGS) entry which is preliminary data.</text>
</comment>
<dbReference type="OrthoDB" id="9813938at2"/>
<gene>
    <name evidence="1" type="primary">gatC</name>
    <name evidence="2" type="ORF">OB69_10050</name>
</gene>
<proteinExistence type="inferred from homology"/>
<dbReference type="GO" id="GO:0050567">
    <property type="term" value="F:glutaminyl-tRNA synthase (glutamine-hydrolyzing) activity"/>
    <property type="evidence" value="ECO:0007669"/>
    <property type="project" value="UniProtKB-UniRule"/>
</dbReference>
<comment type="catalytic activity">
    <reaction evidence="1">
        <text>L-aspartyl-tRNA(Asn) + L-glutamine + ATP + H2O = L-asparaginyl-tRNA(Asn) + L-glutamate + ADP + phosphate + 2 H(+)</text>
        <dbReference type="Rhea" id="RHEA:14513"/>
        <dbReference type="Rhea" id="RHEA-COMP:9674"/>
        <dbReference type="Rhea" id="RHEA-COMP:9677"/>
        <dbReference type="ChEBI" id="CHEBI:15377"/>
        <dbReference type="ChEBI" id="CHEBI:15378"/>
        <dbReference type="ChEBI" id="CHEBI:29985"/>
        <dbReference type="ChEBI" id="CHEBI:30616"/>
        <dbReference type="ChEBI" id="CHEBI:43474"/>
        <dbReference type="ChEBI" id="CHEBI:58359"/>
        <dbReference type="ChEBI" id="CHEBI:78515"/>
        <dbReference type="ChEBI" id="CHEBI:78516"/>
        <dbReference type="ChEBI" id="CHEBI:456216"/>
    </reaction>
</comment>
<dbReference type="GO" id="GO:0006450">
    <property type="term" value="P:regulation of translational fidelity"/>
    <property type="evidence" value="ECO:0007669"/>
    <property type="project" value="InterPro"/>
</dbReference>
<comment type="catalytic activity">
    <reaction evidence="1">
        <text>L-glutamyl-tRNA(Gln) + L-glutamine + ATP + H2O = L-glutaminyl-tRNA(Gln) + L-glutamate + ADP + phosphate + H(+)</text>
        <dbReference type="Rhea" id="RHEA:17521"/>
        <dbReference type="Rhea" id="RHEA-COMP:9681"/>
        <dbReference type="Rhea" id="RHEA-COMP:9684"/>
        <dbReference type="ChEBI" id="CHEBI:15377"/>
        <dbReference type="ChEBI" id="CHEBI:15378"/>
        <dbReference type="ChEBI" id="CHEBI:29985"/>
        <dbReference type="ChEBI" id="CHEBI:30616"/>
        <dbReference type="ChEBI" id="CHEBI:43474"/>
        <dbReference type="ChEBI" id="CHEBI:58359"/>
        <dbReference type="ChEBI" id="CHEBI:78520"/>
        <dbReference type="ChEBI" id="CHEBI:78521"/>
        <dbReference type="ChEBI" id="CHEBI:456216"/>
    </reaction>
</comment>
<dbReference type="GO" id="GO:0005524">
    <property type="term" value="F:ATP binding"/>
    <property type="evidence" value="ECO:0007669"/>
    <property type="project" value="UniProtKB-KW"/>
</dbReference>
<keyword evidence="1" id="KW-0648">Protein biosynthesis</keyword>
<organism evidence="2 3">
    <name type="scientific">Roseivirga seohaensis subsp. aquiponti</name>
    <dbReference type="NCBI Taxonomy" id="1566026"/>
    <lineage>
        <taxon>Bacteria</taxon>
        <taxon>Pseudomonadati</taxon>
        <taxon>Bacteroidota</taxon>
        <taxon>Cytophagia</taxon>
        <taxon>Cytophagales</taxon>
        <taxon>Roseivirgaceae</taxon>
        <taxon>Roseivirga</taxon>
    </lineage>
</organism>
<keyword evidence="2" id="KW-0808">Transferase</keyword>
<reference evidence="3" key="1">
    <citation type="submission" date="2014-11" db="EMBL/GenBank/DDBJ databases">
        <title>Genome sequencing of Roseivirga sp. D-25.</title>
        <authorList>
            <person name="Selvaratnam C."/>
            <person name="Thevarajoo S."/>
            <person name="Goh K.M."/>
            <person name="Eee R."/>
            <person name="Chan K.-G."/>
            <person name="Chong C.S."/>
        </authorList>
    </citation>
    <scope>NUCLEOTIDE SEQUENCE [LARGE SCALE GENOMIC DNA]</scope>
    <source>
        <strain evidence="3">D-25</strain>
    </source>
</reference>
<dbReference type="RefSeq" id="WP_053223593.1">
    <property type="nucleotide sequence ID" value="NZ_JSVA01000010.1"/>
</dbReference>
<dbReference type="InterPro" id="IPR003837">
    <property type="entry name" value="GatC"/>
</dbReference>
<comment type="subunit">
    <text evidence="1">Heterotrimer of A, B and C subunits.</text>
</comment>
<dbReference type="GO" id="GO:0016740">
    <property type="term" value="F:transferase activity"/>
    <property type="evidence" value="ECO:0007669"/>
    <property type="project" value="UniProtKB-KW"/>
</dbReference>
<dbReference type="Pfam" id="PF02686">
    <property type="entry name" value="GatC"/>
    <property type="match status" value="1"/>
</dbReference>
<evidence type="ECO:0000256" key="1">
    <source>
        <dbReference type="HAMAP-Rule" id="MF_00122"/>
    </source>
</evidence>
<evidence type="ECO:0000313" key="2">
    <source>
        <dbReference type="EMBL" id="KOF02654.1"/>
    </source>
</evidence>
<dbReference type="PATRIC" id="fig|1566026.4.peg.294"/>
<protein>
    <recommendedName>
        <fullName evidence="1">Aspartyl/glutamyl-tRNA(Asn/Gln) amidotransferase subunit C</fullName>
        <shortName evidence="1">Asp/Glu-ADT subunit C</shortName>
        <ecNumber evidence="1">6.3.5.-</ecNumber>
    </recommendedName>
</protein>
<keyword evidence="1" id="KW-0067">ATP-binding</keyword>
<dbReference type="Gene3D" id="1.10.20.60">
    <property type="entry name" value="Glu-tRNAGln amidotransferase C subunit, N-terminal domain"/>
    <property type="match status" value="1"/>
</dbReference>
<accession>A0A0L8AJW0</accession>
<comment type="similarity">
    <text evidence="1">Belongs to the GatC family.</text>
</comment>
<dbReference type="GO" id="GO:0050566">
    <property type="term" value="F:asparaginyl-tRNA synthase (glutamine-hydrolyzing) activity"/>
    <property type="evidence" value="ECO:0007669"/>
    <property type="project" value="RHEA"/>
</dbReference>
<name>A0A0L8AJW0_9BACT</name>
<dbReference type="AlphaFoldDB" id="A0A0L8AJW0"/>
<dbReference type="EMBL" id="JSVA01000010">
    <property type="protein sequence ID" value="KOF02654.1"/>
    <property type="molecule type" value="Genomic_DNA"/>
</dbReference>
<keyword evidence="3" id="KW-1185">Reference proteome</keyword>
<dbReference type="EC" id="6.3.5.-" evidence="1"/>
<sequence length="95" mass="10904">MQVDKKTLHQVAHLARLNIKPEEETQLLNDMSEILTWVGKLDELDTEGVEPLTHMTEEVNVFRKDKAEISMSQEQALKNAAVKDSKFFKVPKVLK</sequence>
<dbReference type="InterPro" id="IPR036113">
    <property type="entry name" value="Asp/Glu-ADT_sf_sub_c"/>
</dbReference>
<dbReference type="NCBIfam" id="TIGR00135">
    <property type="entry name" value="gatC"/>
    <property type="match status" value="1"/>
</dbReference>